<gene>
    <name evidence="9" type="ORF">CAEBREN_09827</name>
</gene>
<evidence type="ECO:0000256" key="6">
    <source>
        <dbReference type="ARBA" id="ARBA00023136"/>
    </source>
</evidence>
<dbReference type="InterPro" id="IPR056581">
    <property type="entry name" value="TPR_Edg1"/>
</dbReference>
<evidence type="ECO:0000259" key="8">
    <source>
        <dbReference type="Pfam" id="PF24293"/>
    </source>
</evidence>
<dbReference type="GO" id="GO:0005743">
    <property type="term" value="C:mitochondrial inner membrane"/>
    <property type="evidence" value="ECO:0007669"/>
    <property type="project" value="UniProtKB-SubCell"/>
</dbReference>
<dbReference type="AlphaFoldDB" id="G0NI65"/>
<dbReference type="OrthoDB" id="10051322at2759"/>
<evidence type="ECO:0000313" key="9">
    <source>
        <dbReference type="EMBL" id="EGT31701.1"/>
    </source>
</evidence>
<keyword evidence="10" id="KW-1185">Reference proteome</keyword>
<feature type="domain" description="Edg1 TPR repeats region" evidence="8">
    <location>
        <begin position="158"/>
        <end position="297"/>
    </location>
</feature>
<dbReference type="eggNOG" id="ENOG502RT6K">
    <property type="taxonomic scope" value="Eukaryota"/>
</dbReference>
<keyword evidence="2 7" id="KW-0812">Transmembrane</keyword>
<organism evidence="10">
    <name type="scientific">Caenorhabditis brenneri</name>
    <name type="common">Nematode worm</name>
    <dbReference type="NCBI Taxonomy" id="135651"/>
    <lineage>
        <taxon>Eukaryota</taxon>
        <taxon>Metazoa</taxon>
        <taxon>Ecdysozoa</taxon>
        <taxon>Nematoda</taxon>
        <taxon>Chromadorea</taxon>
        <taxon>Rhabditida</taxon>
        <taxon>Rhabditina</taxon>
        <taxon>Rhabditomorpha</taxon>
        <taxon>Rhabditoidea</taxon>
        <taxon>Rhabditidae</taxon>
        <taxon>Peloderinae</taxon>
        <taxon>Caenorhabditis</taxon>
    </lineage>
</organism>
<dbReference type="Pfam" id="PF24293">
    <property type="entry name" value="TPR_Edg1"/>
    <property type="match status" value="1"/>
</dbReference>
<dbReference type="Gene3D" id="4.10.93.10">
    <property type="entry name" value="Mitochondrial cytochrome c oxidase subunit VIc/VIIs"/>
    <property type="match status" value="1"/>
</dbReference>
<accession>G0NI65</accession>
<sequence>MVAASATRNMLQSYGKRGIYVSLAAAIASTVAFNAFYVWPRHNKYEEFFASVPPTRDTCTRARKSWPSCTRRKERLSPNTEHLINNIRSLNGISNKHLLCIIYSNVFFPNFLQLWSCSSVISDLIGYDFGFNIDLQTTMVFISPNEDGEKLPEPEELDKQKKWTQTVEQMFIGYKNYKPDRGFIDSFLMEEFDFKLYNFLGHEVIINMIQYFQAGVTQPNRVFCEDYVRIMRKIYKMLTESNKHVYQKHFINEWQHHRIDYSPYFETLIPHYADKVKDLLAAVAAKPTEVEEYVREEVLK</sequence>
<evidence type="ECO:0000256" key="2">
    <source>
        <dbReference type="ARBA" id="ARBA00022692"/>
    </source>
</evidence>
<feature type="transmembrane region" description="Helical" evidence="7">
    <location>
        <begin position="18"/>
        <end position="39"/>
    </location>
</feature>
<comment type="subcellular location">
    <subcellularLocation>
        <location evidence="1">Mitochondrion inner membrane</location>
    </subcellularLocation>
</comment>
<keyword evidence="4 7" id="KW-1133">Transmembrane helix</keyword>
<keyword evidence="6 7" id="KW-0472">Membrane</keyword>
<proteinExistence type="predicted"/>
<evidence type="ECO:0000256" key="5">
    <source>
        <dbReference type="ARBA" id="ARBA00023128"/>
    </source>
</evidence>
<keyword evidence="3" id="KW-0999">Mitochondrion inner membrane</keyword>
<reference evidence="10" key="1">
    <citation type="submission" date="2011-07" db="EMBL/GenBank/DDBJ databases">
        <authorList>
            <consortium name="Caenorhabditis brenneri Sequencing and Analysis Consortium"/>
            <person name="Wilson R.K."/>
        </authorList>
    </citation>
    <scope>NUCLEOTIDE SEQUENCE [LARGE SCALE GENOMIC DNA]</scope>
    <source>
        <strain evidence="10">PB2801</strain>
    </source>
</reference>
<name>G0NI65_CAEBE</name>
<evidence type="ECO:0000256" key="1">
    <source>
        <dbReference type="ARBA" id="ARBA00004273"/>
    </source>
</evidence>
<dbReference type="InParanoid" id="G0NI65"/>
<dbReference type="InterPro" id="IPR034884">
    <property type="entry name" value="Cytochrome_c_oxidase_VIc/VIIs"/>
</dbReference>
<dbReference type="HOGENOM" id="CLU_928209_0_0_1"/>
<evidence type="ECO:0000256" key="4">
    <source>
        <dbReference type="ARBA" id="ARBA00022989"/>
    </source>
</evidence>
<dbReference type="Pfam" id="PF02937">
    <property type="entry name" value="COX6C"/>
    <property type="match status" value="1"/>
</dbReference>
<dbReference type="InterPro" id="IPR037169">
    <property type="entry name" value="Cytochrome_c_oxidase_VIc_sf"/>
</dbReference>
<dbReference type="Proteomes" id="UP000008068">
    <property type="component" value="Unassembled WGS sequence"/>
</dbReference>
<keyword evidence="5" id="KW-0496">Mitochondrion</keyword>
<dbReference type="EMBL" id="GL379888">
    <property type="protein sequence ID" value="EGT31701.1"/>
    <property type="molecule type" value="Genomic_DNA"/>
</dbReference>
<protein>
    <recommendedName>
        <fullName evidence="8">Edg1 TPR repeats region domain-containing protein</fullName>
    </recommendedName>
</protein>
<evidence type="ECO:0000256" key="3">
    <source>
        <dbReference type="ARBA" id="ARBA00022792"/>
    </source>
</evidence>
<evidence type="ECO:0000256" key="7">
    <source>
        <dbReference type="SAM" id="Phobius"/>
    </source>
</evidence>
<evidence type="ECO:0000313" key="10">
    <source>
        <dbReference type="Proteomes" id="UP000008068"/>
    </source>
</evidence>